<comment type="caution">
    <text evidence="1">The sequence shown here is derived from an EMBL/GenBank/DDBJ whole genome shotgun (WGS) entry which is preliminary data.</text>
</comment>
<gene>
    <name evidence="1" type="ORF">H206_00475</name>
</gene>
<reference evidence="1 2" key="1">
    <citation type="submission" date="2017-01" db="EMBL/GenBank/DDBJ databases">
        <title>The cable genome- insights into the physiology and evolution of filamentous bacteria capable of sulfide oxidation via long distance electron transfer.</title>
        <authorList>
            <person name="Schreiber L."/>
            <person name="Bjerg J.T."/>
            <person name="Boggild A."/>
            <person name="Van De Vossenberg J."/>
            <person name="Meysman F."/>
            <person name="Nielsen L.P."/>
            <person name="Schramm A."/>
            <person name="Kjeldsen K.U."/>
        </authorList>
    </citation>
    <scope>NUCLEOTIDE SEQUENCE [LARGE SCALE GENOMIC DNA]</scope>
    <source>
        <strain evidence="1">MCF</strain>
    </source>
</reference>
<organism evidence="1 2">
    <name type="scientific">Candidatus Electrothrix aarhusensis</name>
    <dbReference type="NCBI Taxonomy" id="1859131"/>
    <lineage>
        <taxon>Bacteria</taxon>
        <taxon>Pseudomonadati</taxon>
        <taxon>Thermodesulfobacteriota</taxon>
        <taxon>Desulfobulbia</taxon>
        <taxon>Desulfobulbales</taxon>
        <taxon>Desulfobulbaceae</taxon>
        <taxon>Candidatus Electrothrix</taxon>
    </lineage>
</organism>
<accession>A0A444IQ28</accession>
<evidence type="ECO:0000313" key="2">
    <source>
        <dbReference type="Proteomes" id="UP000287853"/>
    </source>
</evidence>
<dbReference type="Proteomes" id="UP000287853">
    <property type="component" value="Unassembled WGS sequence"/>
</dbReference>
<dbReference type="AlphaFoldDB" id="A0A444IQ28"/>
<protein>
    <submittedName>
        <fullName evidence="1">Uncharacterized protein</fullName>
    </submittedName>
</protein>
<dbReference type="EMBL" id="MTKO01000137">
    <property type="protein sequence ID" value="RWX42941.1"/>
    <property type="molecule type" value="Genomic_DNA"/>
</dbReference>
<sequence>MNDRLQKEVFYEADAATELASEVLEQSIACLGFDEGTGDGKSLAGYTGDGNDNYGVHIEERSLGFWRNYSSQSGSVPSDTNRDMYFPANYKSGEPHTNIVIAGNTKMTTGAAIMMAAGYEGLAKGIGTGGATLGYDINVQRVGRDGAESLICIDYRHILGTEGDCHY</sequence>
<keyword evidence="2" id="KW-1185">Reference proteome</keyword>
<proteinExistence type="predicted"/>
<name>A0A444IQ28_9BACT</name>
<evidence type="ECO:0000313" key="1">
    <source>
        <dbReference type="EMBL" id="RWX42941.1"/>
    </source>
</evidence>